<dbReference type="Pfam" id="PF03576">
    <property type="entry name" value="Peptidase_S58"/>
    <property type="match status" value="1"/>
</dbReference>
<evidence type="ECO:0000313" key="2">
    <source>
        <dbReference type="EMBL" id="GAA0773646.1"/>
    </source>
</evidence>
<reference evidence="3" key="1">
    <citation type="journal article" date="2019" name="Int. J. Syst. Evol. Microbiol.">
        <title>The Global Catalogue of Microorganisms (GCM) 10K type strain sequencing project: providing services to taxonomists for standard genome sequencing and annotation.</title>
        <authorList>
            <consortium name="The Broad Institute Genomics Platform"/>
            <consortium name="The Broad Institute Genome Sequencing Center for Infectious Disease"/>
            <person name="Wu L."/>
            <person name="Ma J."/>
        </authorList>
    </citation>
    <scope>NUCLEOTIDE SEQUENCE [LARGE SCALE GENOMIC DNA]</scope>
    <source>
        <strain evidence="3">JCM 1417</strain>
    </source>
</reference>
<accession>A0ABP3W336</accession>
<dbReference type="Gene3D" id="3.60.70.12">
    <property type="entry name" value="L-amino peptidase D-ALA esterase/amidase"/>
    <property type="match status" value="1"/>
</dbReference>
<gene>
    <name evidence="2" type="ORF">GCM10008908_22170</name>
</gene>
<evidence type="ECO:0000256" key="1">
    <source>
        <dbReference type="ARBA" id="ARBA00007068"/>
    </source>
</evidence>
<dbReference type="InterPro" id="IPR005321">
    <property type="entry name" value="Peptidase_S58_DmpA"/>
</dbReference>
<evidence type="ECO:0000313" key="3">
    <source>
        <dbReference type="Proteomes" id="UP001501047"/>
    </source>
</evidence>
<organism evidence="2 3">
    <name type="scientific">Clostridium subterminale</name>
    <dbReference type="NCBI Taxonomy" id="1550"/>
    <lineage>
        <taxon>Bacteria</taxon>
        <taxon>Bacillati</taxon>
        <taxon>Bacillota</taxon>
        <taxon>Clostridia</taxon>
        <taxon>Eubacteriales</taxon>
        <taxon>Clostridiaceae</taxon>
        <taxon>Clostridium</taxon>
    </lineage>
</organism>
<name>A0ABP3W336_CLOSU</name>
<sequence length="353" mass="38136">MKRIRDYGVTVGKLQTGERNKITDVKGVKVGHVTLRDGDVNTGVTAILPHDGNMFKDKVYGAVHVINGFGKTVGTMQLEELGTIETPIMLTNTLNVGIVSQGLVRYMLSLNTDIGVETGTINPIVGECNDGFLNDIRGLHVKEEHVFESINNASVDFLEGAVGAGTGMSCFGYKGGIGSSSRKINIKDEEYTLGALVLSNFGIKEDFILNNNDIKAMLYENSKSLSINNKSCDIDNLEKGSIMMILATDAPLSPRQLKRVAKRSVVGITRLGSYLGNGSGDVVIAFSTANKIKHYEESVASEVKMINENYIDFFFRASAEAVEESVLNSLITAETVVGRKGNRIEGLSKSLGL</sequence>
<dbReference type="Proteomes" id="UP001501047">
    <property type="component" value="Unassembled WGS sequence"/>
</dbReference>
<dbReference type="EMBL" id="BAAACI010000006">
    <property type="protein sequence ID" value="GAA0773646.1"/>
    <property type="molecule type" value="Genomic_DNA"/>
</dbReference>
<dbReference type="PANTHER" id="PTHR36512:SF3">
    <property type="entry name" value="BLR5678 PROTEIN"/>
    <property type="match status" value="1"/>
</dbReference>
<dbReference type="CDD" id="cd02253">
    <property type="entry name" value="DmpA"/>
    <property type="match status" value="1"/>
</dbReference>
<proteinExistence type="inferred from homology"/>
<protein>
    <submittedName>
        <fullName evidence="2">P1 family peptidase</fullName>
    </submittedName>
</protein>
<comment type="caution">
    <text evidence="2">The sequence shown here is derived from an EMBL/GenBank/DDBJ whole genome shotgun (WGS) entry which is preliminary data.</text>
</comment>
<dbReference type="RefSeq" id="WP_343826430.1">
    <property type="nucleotide sequence ID" value="NZ_BAAACI010000006.1"/>
</dbReference>
<dbReference type="PANTHER" id="PTHR36512">
    <property type="entry name" value="D-AMINOPEPTIDASE"/>
    <property type="match status" value="1"/>
</dbReference>
<dbReference type="InterPro" id="IPR016117">
    <property type="entry name" value="ArgJ-like_dom_sf"/>
</dbReference>
<keyword evidence="3" id="KW-1185">Reference proteome</keyword>
<comment type="similarity">
    <text evidence="1">Belongs to the peptidase S58 family.</text>
</comment>
<dbReference type="SUPFAM" id="SSF56266">
    <property type="entry name" value="DmpA/ArgJ-like"/>
    <property type="match status" value="1"/>
</dbReference>